<evidence type="ECO:0000256" key="1">
    <source>
        <dbReference type="ARBA" id="ARBA00022741"/>
    </source>
</evidence>
<evidence type="ECO:0000313" key="6">
    <source>
        <dbReference type="Proteomes" id="UP000824782"/>
    </source>
</evidence>
<proteinExistence type="inferred from homology"/>
<keyword evidence="1" id="KW-0547">Nucleotide-binding</keyword>
<dbReference type="InterPro" id="IPR027417">
    <property type="entry name" value="P-loop_NTPase"/>
</dbReference>
<organism evidence="5 6">
    <name type="scientific">Engystomops pustulosus</name>
    <name type="common">Tungara frog</name>
    <name type="synonym">Physalaemus pustulosus</name>
    <dbReference type="NCBI Taxonomy" id="76066"/>
    <lineage>
        <taxon>Eukaryota</taxon>
        <taxon>Metazoa</taxon>
        <taxon>Chordata</taxon>
        <taxon>Craniata</taxon>
        <taxon>Vertebrata</taxon>
        <taxon>Euteleostomi</taxon>
        <taxon>Amphibia</taxon>
        <taxon>Batrachia</taxon>
        <taxon>Anura</taxon>
        <taxon>Neobatrachia</taxon>
        <taxon>Hyloidea</taxon>
        <taxon>Leptodactylidae</taxon>
        <taxon>Leiuperinae</taxon>
        <taxon>Engystomops</taxon>
    </lineage>
</organism>
<comment type="similarity">
    <text evidence="3">Belongs to the TRAFAC class myosin-kinesin ATPase superfamily. Kinesin family.</text>
</comment>
<dbReference type="EMBL" id="WNYA01000006">
    <property type="protein sequence ID" value="KAG8568386.1"/>
    <property type="molecule type" value="Genomic_DNA"/>
</dbReference>
<comment type="caution">
    <text evidence="3">Lacks conserved residue(s) required for the propagation of feature annotation.</text>
</comment>
<comment type="caution">
    <text evidence="5">The sequence shown here is derived from an EMBL/GenBank/DDBJ whole genome shotgun (WGS) entry which is preliminary data.</text>
</comment>
<dbReference type="InterPro" id="IPR036961">
    <property type="entry name" value="Kinesin_motor_dom_sf"/>
</dbReference>
<dbReference type="GO" id="GO:0008017">
    <property type="term" value="F:microtubule binding"/>
    <property type="evidence" value="ECO:0007669"/>
    <property type="project" value="InterPro"/>
</dbReference>
<evidence type="ECO:0000256" key="2">
    <source>
        <dbReference type="ARBA" id="ARBA00022840"/>
    </source>
</evidence>
<dbReference type="Pfam" id="PF00225">
    <property type="entry name" value="Kinesin"/>
    <property type="match status" value="1"/>
</dbReference>
<gene>
    <name evidence="5" type="ORF">GDO81_013978</name>
</gene>
<dbReference type="PANTHER" id="PTHR47117:SF10">
    <property type="entry name" value="KINESIN-LIKE PROTEIN KIF1B"/>
    <property type="match status" value="1"/>
</dbReference>
<accession>A0AAV7B794</accession>
<dbReference type="PANTHER" id="PTHR47117">
    <property type="entry name" value="STAR-RELATED LIPID TRANSFER PROTEIN 9"/>
    <property type="match status" value="1"/>
</dbReference>
<evidence type="ECO:0000256" key="3">
    <source>
        <dbReference type="PROSITE-ProRule" id="PRU00283"/>
    </source>
</evidence>
<dbReference type="InterPro" id="IPR001752">
    <property type="entry name" value="Kinesin_motor_dom"/>
</dbReference>
<dbReference type="Proteomes" id="UP000824782">
    <property type="component" value="Unassembled WGS sequence"/>
</dbReference>
<evidence type="ECO:0000313" key="5">
    <source>
        <dbReference type="EMBL" id="KAG8568386.1"/>
    </source>
</evidence>
<protein>
    <recommendedName>
        <fullName evidence="4">Kinesin motor domain-containing protein</fullName>
    </recommendedName>
</protein>
<dbReference type="GO" id="GO:0005524">
    <property type="term" value="F:ATP binding"/>
    <property type="evidence" value="ECO:0007669"/>
    <property type="project" value="UniProtKB-KW"/>
</dbReference>
<dbReference type="PROSITE" id="PS50067">
    <property type="entry name" value="KINESIN_MOTOR_2"/>
    <property type="match status" value="1"/>
</dbReference>
<dbReference type="GO" id="GO:0003777">
    <property type="term" value="F:microtubule motor activity"/>
    <property type="evidence" value="ECO:0007669"/>
    <property type="project" value="InterPro"/>
</dbReference>
<dbReference type="AlphaFoldDB" id="A0AAV7B794"/>
<dbReference type="SUPFAM" id="SSF52540">
    <property type="entry name" value="P-loop containing nucleoside triphosphate hydrolases"/>
    <property type="match status" value="1"/>
</dbReference>
<evidence type="ECO:0000259" key="4">
    <source>
        <dbReference type="PROSITE" id="PS50067"/>
    </source>
</evidence>
<keyword evidence="6" id="KW-1185">Reference proteome</keyword>
<dbReference type="Gene3D" id="3.40.850.10">
    <property type="entry name" value="Kinesin motor domain"/>
    <property type="match status" value="1"/>
</dbReference>
<keyword evidence="2" id="KW-0067">ATP-binding</keyword>
<sequence>MNETSSRSHAVFTIVFTQRRLDVETDLATEKVSKISLVDLAGSERADSTGAKGTRLKVSLDSTLHNLIDPVSVSSLPIVIQQHYELFRSLLFLCM</sequence>
<feature type="domain" description="Kinesin motor" evidence="4">
    <location>
        <begin position="1"/>
        <end position="95"/>
    </location>
</feature>
<name>A0AAV7B794_ENGPU</name>
<reference evidence="5" key="1">
    <citation type="thesis" date="2020" institute="ProQuest LLC" country="789 East Eisenhower Parkway, Ann Arbor, MI, USA">
        <title>Comparative Genomics and Chromosome Evolution.</title>
        <authorList>
            <person name="Mudd A.B."/>
        </authorList>
    </citation>
    <scope>NUCLEOTIDE SEQUENCE</scope>
    <source>
        <strain evidence="5">237g6f4</strain>
        <tissue evidence="5">Blood</tissue>
    </source>
</reference>
<dbReference type="InterPro" id="IPR019821">
    <property type="entry name" value="Kinesin_motor_CS"/>
</dbReference>
<dbReference type="GO" id="GO:0007018">
    <property type="term" value="P:microtubule-based movement"/>
    <property type="evidence" value="ECO:0007669"/>
    <property type="project" value="InterPro"/>
</dbReference>
<dbReference type="PROSITE" id="PS00411">
    <property type="entry name" value="KINESIN_MOTOR_1"/>
    <property type="match status" value="1"/>
</dbReference>